<dbReference type="CDD" id="cd16329">
    <property type="entry name" value="LolA_like"/>
    <property type="match status" value="1"/>
</dbReference>
<proteinExistence type="predicted"/>
<keyword evidence="4" id="KW-1185">Reference proteome</keyword>
<organism evidence="3 4">
    <name type="scientific">Treponema ruminis</name>
    <dbReference type="NCBI Taxonomy" id="744515"/>
    <lineage>
        <taxon>Bacteria</taxon>
        <taxon>Pseudomonadati</taxon>
        <taxon>Spirochaetota</taxon>
        <taxon>Spirochaetia</taxon>
        <taxon>Spirochaetales</taxon>
        <taxon>Treponemataceae</taxon>
        <taxon>Treponema</taxon>
    </lineage>
</organism>
<dbReference type="RefSeq" id="WP_184658214.1">
    <property type="nucleotide sequence ID" value="NZ_CP031518.1"/>
</dbReference>
<name>A0A7W8G8G0_9SPIR</name>
<reference evidence="3 4" key="1">
    <citation type="submission" date="2020-08" db="EMBL/GenBank/DDBJ databases">
        <title>Genomic Encyclopedia of Type Strains, Phase IV (KMG-IV): sequencing the most valuable type-strain genomes for metagenomic binning, comparative biology and taxonomic classification.</title>
        <authorList>
            <person name="Goeker M."/>
        </authorList>
    </citation>
    <scope>NUCLEOTIDE SEQUENCE [LARGE SCALE GENOMIC DNA]</scope>
    <source>
        <strain evidence="3 4">DSM 103462</strain>
    </source>
</reference>
<dbReference type="Pfam" id="PF17131">
    <property type="entry name" value="LolA_like"/>
    <property type="match status" value="1"/>
</dbReference>
<evidence type="ECO:0000313" key="3">
    <source>
        <dbReference type="EMBL" id="MBB5225685.1"/>
    </source>
</evidence>
<keyword evidence="1" id="KW-0732">Signal</keyword>
<comment type="caution">
    <text evidence="3">The sequence shown here is derived from an EMBL/GenBank/DDBJ whole genome shotgun (WGS) entry which is preliminary data.</text>
</comment>
<dbReference type="Gene3D" id="2.50.20.10">
    <property type="entry name" value="Lipoprotein localisation LolA/LolB/LppX"/>
    <property type="match status" value="1"/>
</dbReference>
<dbReference type="AlphaFoldDB" id="A0A7W8G8G0"/>
<evidence type="ECO:0000256" key="1">
    <source>
        <dbReference type="SAM" id="SignalP"/>
    </source>
</evidence>
<gene>
    <name evidence="3" type="ORF">HNP76_001042</name>
</gene>
<dbReference type="EMBL" id="JACHFQ010000003">
    <property type="protein sequence ID" value="MBB5225685.1"/>
    <property type="molecule type" value="Genomic_DNA"/>
</dbReference>
<evidence type="ECO:0000259" key="2">
    <source>
        <dbReference type="Pfam" id="PF17131"/>
    </source>
</evidence>
<dbReference type="Proteomes" id="UP000518887">
    <property type="component" value="Unassembled WGS sequence"/>
</dbReference>
<accession>A0A7W8G8G0</accession>
<evidence type="ECO:0000313" key="4">
    <source>
        <dbReference type="Proteomes" id="UP000518887"/>
    </source>
</evidence>
<feature type="domain" description="Uncharacterized protein TP-0789" evidence="2">
    <location>
        <begin position="75"/>
        <end position="267"/>
    </location>
</feature>
<dbReference type="InterPro" id="IPR033399">
    <property type="entry name" value="TP_0789-like"/>
</dbReference>
<feature type="chain" id="PRO_5031412326" description="Uncharacterized protein TP-0789 domain-containing protein" evidence="1">
    <location>
        <begin position="23"/>
        <end position="272"/>
    </location>
</feature>
<feature type="signal peptide" evidence="1">
    <location>
        <begin position="1"/>
        <end position="22"/>
    </location>
</feature>
<protein>
    <recommendedName>
        <fullName evidence="2">Uncharacterized protein TP-0789 domain-containing protein</fullName>
    </recommendedName>
</protein>
<sequence length="272" mass="31786">MKILKKLALASLAFALSTAAFADEAYDIIQKSSTLKAPDTSTATMMLHNIEKSGQTEEMPMKQYGRTNKNGLIDTVFDIRGPAGKKDTRVLQMERNKREDDRWIYMPKLKQVRRIPMGERYKQFVGCEFTYNDMAVRHVDDDKHEMLEKEVKITVPGGRNYTCWKIKSVPYKKSEVEYSYRIQYIDKETYLPAKIEYFDKKNQNQIMKTYTTEDWIYLTSKTGKKYTMRMKARISNNKTGRETVLEIKEPIMDGPMPDSYFTQQYLSTGKAK</sequence>